<dbReference type="AlphaFoldDB" id="A0AA39VVJ1"/>
<comment type="caution">
    <text evidence="2">The sequence shown here is derived from an EMBL/GenBank/DDBJ whole genome shotgun (WGS) entry which is preliminary data.</text>
</comment>
<dbReference type="Proteomes" id="UP001168877">
    <property type="component" value="Unassembled WGS sequence"/>
</dbReference>
<protein>
    <submittedName>
        <fullName evidence="2">Uncharacterized protein</fullName>
    </submittedName>
</protein>
<proteinExistence type="predicted"/>
<evidence type="ECO:0000256" key="1">
    <source>
        <dbReference type="SAM" id="MobiDB-lite"/>
    </source>
</evidence>
<feature type="region of interest" description="Disordered" evidence="1">
    <location>
        <begin position="42"/>
        <end position="86"/>
    </location>
</feature>
<accession>A0AA39VVJ1</accession>
<evidence type="ECO:0000313" key="2">
    <source>
        <dbReference type="EMBL" id="KAK0592151.1"/>
    </source>
</evidence>
<dbReference type="EMBL" id="JAUESC010000380">
    <property type="protein sequence ID" value="KAK0592151.1"/>
    <property type="molecule type" value="Genomic_DNA"/>
</dbReference>
<reference evidence="2" key="2">
    <citation type="submission" date="2023-06" db="EMBL/GenBank/DDBJ databases">
        <authorList>
            <person name="Swenson N.G."/>
            <person name="Wegrzyn J.L."/>
            <person name="Mcevoy S.L."/>
        </authorList>
    </citation>
    <scope>NUCLEOTIDE SEQUENCE</scope>
    <source>
        <strain evidence="2">NS2018</strain>
        <tissue evidence="2">Leaf</tissue>
    </source>
</reference>
<sequence length="299" mass="32949">MTPIANYHCIPHSFPCLEDNEIAELCKEISEKEVSYGRNRWSNNGPKFAGKRGGYGNNSGQMDSGYKIESGPFSRGNETSSQDTESIKEIGKNISNRSSKTSLASSRGVMAGGKTVGGSRFEILNVGLDMECNEDLDQNQSGVQGKPNVREGLVEISNIENLNRKKSNSPASKYLVNKIGDKSSFNKALKENVRKGNVKMSKKGKQQVIHTQSRTQTKDMDEDLQDSEVLKIFHREVSQVRVVDSQSPFLDETSDNIVVEKVVDTSLVSSLQQVDITCADTFDVVASKLKEAMEVALEQ</sequence>
<evidence type="ECO:0000313" key="3">
    <source>
        <dbReference type="Proteomes" id="UP001168877"/>
    </source>
</evidence>
<keyword evidence="3" id="KW-1185">Reference proteome</keyword>
<name>A0AA39VVJ1_ACESA</name>
<organism evidence="2 3">
    <name type="scientific">Acer saccharum</name>
    <name type="common">Sugar maple</name>
    <dbReference type="NCBI Taxonomy" id="4024"/>
    <lineage>
        <taxon>Eukaryota</taxon>
        <taxon>Viridiplantae</taxon>
        <taxon>Streptophyta</taxon>
        <taxon>Embryophyta</taxon>
        <taxon>Tracheophyta</taxon>
        <taxon>Spermatophyta</taxon>
        <taxon>Magnoliopsida</taxon>
        <taxon>eudicotyledons</taxon>
        <taxon>Gunneridae</taxon>
        <taxon>Pentapetalae</taxon>
        <taxon>rosids</taxon>
        <taxon>malvids</taxon>
        <taxon>Sapindales</taxon>
        <taxon>Sapindaceae</taxon>
        <taxon>Hippocastanoideae</taxon>
        <taxon>Acereae</taxon>
        <taxon>Acer</taxon>
    </lineage>
</organism>
<reference evidence="2" key="1">
    <citation type="journal article" date="2022" name="Plant J.">
        <title>Strategies of tolerance reflected in two North American maple genomes.</title>
        <authorList>
            <person name="McEvoy S.L."/>
            <person name="Sezen U.U."/>
            <person name="Trouern-Trend A."/>
            <person name="McMahon S.M."/>
            <person name="Schaberg P.G."/>
            <person name="Yang J."/>
            <person name="Wegrzyn J.L."/>
            <person name="Swenson N.G."/>
        </authorList>
    </citation>
    <scope>NUCLEOTIDE SEQUENCE</scope>
    <source>
        <strain evidence="2">NS2018</strain>
    </source>
</reference>
<feature type="region of interest" description="Disordered" evidence="1">
    <location>
        <begin position="199"/>
        <end position="221"/>
    </location>
</feature>
<gene>
    <name evidence="2" type="ORF">LWI29_014241</name>
</gene>